<dbReference type="GO" id="GO:0009083">
    <property type="term" value="P:branched-chain amino acid catabolic process"/>
    <property type="evidence" value="ECO:0007669"/>
    <property type="project" value="TreeGrafter"/>
</dbReference>
<dbReference type="InterPro" id="IPR050771">
    <property type="entry name" value="Alpha-ketoacid_DH_E1_comp"/>
</dbReference>
<gene>
    <name evidence="6" type="ORF">GCM10011507_02150</name>
</gene>
<evidence type="ECO:0000259" key="5">
    <source>
        <dbReference type="Pfam" id="PF00676"/>
    </source>
</evidence>
<dbReference type="AlphaFoldDB" id="A0A916RFB8"/>
<dbReference type="GO" id="GO:0003863">
    <property type="term" value="F:branched-chain 2-oxo acid dehydrogenase activity"/>
    <property type="evidence" value="ECO:0007669"/>
    <property type="project" value="UniProtKB-EC"/>
</dbReference>
<reference evidence="6" key="1">
    <citation type="journal article" date="2014" name="Int. J. Syst. Evol. Microbiol.">
        <title>Complete genome sequence of Corynebacterium casei LMG S-19264T (=DSM 44701T), isolated from a smear-ripened cheese.</title>
        <authorList>
            <consortium name="US DOE Joint Genome Institute (JGI-PGF)"/>
            <person name="Walter F."/>
            <person name="Albersmeier A."/>
            <person name="Kalinowski J."/>
            <person name="Ruckert C."/>
        </authorList>
    </citation>
    <scope>NUCLEOTIDE SEQUENCE</scope>
    <source>
        <strain evidence="6">CGMCC 1.15447</strain>
    </source>
</reference>
<sequence length="284" mass="31169">MSNSKPHENPLVPNKRLREIYTLMSEARALDDFAVQAATRAKVAFKSTRGEEACRVSTAIGLGSGDLISDSHESVVMHMITGGSVHSLLRRLDTILARKLPSQTRPQKIAPLPWTKNALTRLTMATGAAASIKATRRPNLVMAYAQSRDLSDAEWSSLLKIAAEMELPIIFVVLPGHGNRNLCALAHKLGLPGFPVDADDAVALYRVAQESIGRARGDGSAVLIECHTLRPSHGHEAQNGPIPLMQKFLLDRKVSGKTWLNGVGRAYQKHLEAERRAQRQRIQR</sequence>
<dbReference type="RefSeq" id="WP_188757526.1">
    <property type="nucleotide sequence ID" value="NZ_BMJB01000001.1"/>
</dbReference>
<dbReference type="Proteomes" id="UP000648801">
    <property type="component" value="Unassembled WGS sequence"/>
</dbReference>
<dbReference type="PANTHER" id="PTHR43380">
    <property type="entry name" value="2-OXOISOVALERATE DEHYDROGENASE SUBUNIT ALPHA, MITOCHONDRIAL"/>
    <property type="match status" value="1"/>
</dbReference>
<name>A0A916RFB8_9BACT</name>
<reference evidence="6" key="2">
    <citation type="submission" date="2020-09" db="EMBL/GenBank/DDBJ databases">
        <authorList>
            <person name="Sun Q."/>
            <person name="Zhou Y."/>
        </authorList>
    </citation>
    <scope>NUCLEOTIDE SEQUENCE</scope>
    <source>
        <strain evidence="6">CGMCC 1.15447</strain>
    </source>
</reference>
<dbReference type="Pfam" id="PF00676">
    <property type="entry name" value="E1_dh"/>
    <property type="match status" value="1"/>
</dbReference>
<comment type="catalytic activity">
    <reaction evidence="4">
        <text>N(6)-[(R)-lipoyl]-L-lysyl-[protein] + 3-methyl-2-oxobutanoate + H(+) = N(6)-[(R)-S(8)-2-methylpropanoyldihydrolipoyl]-L-lysyl-[protein] + CO2</text>
        <dbReference type="Rhea" id="RHEA:13457"/>
        <dbReference type="Rhea" id="RHEA-COMP:10474"/>
        <dbReference type="Rhea" id="RHEA-COMP:10497"/>
        <dbReference type="ChEBI" id="CHEBI:11851"/>
        <dbReference type="ChEBI" id="CHEBI:15378"/>
        <dbReference type="ChEBI" id="CHEBI:16526"/>
        <dbReference type="ChEBI" id="CHEBI:83099"/>
        <dbReference type="ChEBI" id="CHEBI:83142"/>
        <dbReference type="EC" id="1.2.4.4"/>
    </reaction>
</comment>
<evidence type="ECO:0000256" key="1">
    <source>
        <dbReference type="ARBA" id="ARBA00001964"/>
    </source>
</evidence>
<accession>A0A916RFB8</accession>
<keyword evidence="2 4" id="KW-0560">Oxidoreductase</keyword>
<feature type="domain" description="Dehydrogenase E1 component" evidence="5">
    <location>
        <begin position="183"/>
        <end position="237"/>
    </location>
</feature>
<keyword evidence="3 4" id="KW-0786">Thiamine pyrophosphate</keyword>
<evidence type="ECO:0000313" key="6">
    <source>
        <dbReference type="EMBL" id="GGA54452.1"/>
    </source>
</evidence>
<comment type="caution">
    <text evidence="6">The sequence shown here is derived from an EMBL/GenBank/DDBJ whole genome shotgun (WGS) entry which is preliminary data.</text>
</comment>
<dbReference type="InterPro" id="IPR029061">
    <property type="entry name" value="THDP-binding"/>
</dbReference>
<keyword evidence="7" id="KW-1185">Reference proteome</keyword>
<dbReference type="InterPro" id="IPR001017">
    <property type="entry name" value="DH_E1"/>
</dbReference>
<dbReference type="EMBL" id="BMJB01000001">
    <property type="protein sequence ID" value="GGA54452.1"/>
    <property type="molecule type" value="Genomic_DNA"/>
</dbReference>
<evidence type="ECO:0000313" key="7">
    <source>
        <dbReference type="Proteomes" id="UP000648801"/>
    </source>
</evidence>
<dbReference type="Gene3D" id="3.40.50.970">
    <property type="match status" value="1"/>
</dbReference>
<evidence type="ECO:0000256" key="2">
    <source>
        <dbReference type="ARBA" id="ARBA00023002"/>
    </source>
</evidence>
<comment type="function">
    <text evidence="4">The branched-chain alpha-keto dehydrogenase complex catalyzes the overall conversion of alpha-keto acids to acyl-CoA and CO(2). It contains multiple copies of three enzymatic components: branched-chain alpha-keto acid decarboxylase (E1), lipoamide acyltransferase (E2) and lipoamide dehydrogenase (E3).</text>
</comment>
<evidence type="ECO:0000256" key="3">
    <source>
        <dbReference type="ARBA" id="ARBA00023052"/>
    </source>
</evidence>
<dbReference type="EC" id="1.2.4.4" evidence="4"/>
<protein>
    <recommendedName>
        <fullName evidence="4">2-oxoisovalerate dehydrogenase subunit alpha</fullName>
        <ecNumber evidence="4">1.2.4.4</ecNumber>
    </recommendedName>
    <alternativeName>
        <fullName evidence="4">Branched-chain alpha-keto acid dehydrogenase E1 component alpha chain</fullName>
    </alternativeName>
</protein>
<dbReference type="SUPFAM" id="SSF52518">
    <property type="entry name" value="Thiamin diphosphate-binding fold (THDP-binding)"/>
    <property type="match status" value="1"/>
</dbReference>
<proteinExistence type="inferred from homology"/>
<organism evidence="6 7">
    <name type="scientific">Edaphobacter acidisoli</name>
    <dbReference type="NCBI Taxonomy" id="2040573"/>
    <lineage>
        <taxon>Bacteria</taxon>
        <taxon>Pseudomonadati</taxon>
        <taxon>Acidobacteriota</taxon>
        <taxon>Terriglobia</taxon>
        <taxon>Terriglobales</taxon>
        <taxon>Acidobacteriaceae</taxon>
        <taxon>Edaphobacter</taxon>
    </lineage>
</organism>
<dbReference type="PANTHER" id="PTHR43380:SF1">
    <property type="entry name" value="2-OXOISOVALERATE DEHYDROGENASE SUBUNIT ALPHA, MITOCHONDRIAL"/>
    <property type="match status" value="1"/>
</dbReference>
<evidence type="ECO:0000256" key="4">
    <source>
        <dbReference type="RuleBase" id="RU365014"/>
    </source>
</evidence>
<comment type="similarity">
    <text evidence="4">Belongs to the BCKDHA family.</text>
</comment>
<comment type="cofactor">
    <cofactor evidence="1 4">
        <name>thiamine diphosphate</name>
        <dbReference type="ChEBI" id="CHEBI:58937"/>
    </cofactor>
</comment>